<dbReference type="SUPFAM" id="SSF54001">
    <property type="entry name" value="Cysteine proteinases"/>
    <property type="match status" value="1"/>
</dbReference>
<dbReference type="AlphaFoldDB" id="A0A0D0CQE7"/>
<accession>A0A0D0CQE7</accession>
<dbReference type="Pfam" id="PF00797">
    <property type="entry name" value="Acetyltransf_2"/>
    <property type="match status" value="1"/>
</dbReference>
<dbReference type="HOGENOM" id="CLU_049918_2_1_1"/>
<dbReference type="PANTHER" id="PTHR11786">
    <property type="entry name" value="N-HYDROXYARYLAMINE O-ACETYLTRANSFERASE"/>
    <property type="match status" value="1"/>
</dbReference>
<dbReference type="PANTHER" id="PTHR11786:SF0">
    <property type="entry name" value="ARYLAMINE N-ACETYLTRANSFERASE 4-RELATED"/>
    <property type="match status" value="1"/>
</dbReference>
<comment type="similarity">
    <text evidence="1">Belongs to the arylamine N-acetyltransferase family.</text>
</comment>
<gene>
    <name evidence="2" type="ORF">GYMLUDRAFT_228617</name>
</gene>
<dbReference type="OrthoDB" id="10260017at2759"/>
<dbReference type="EMBL" id="KN834789">
    <property type="protein sequence ID" value="KIK57648.1"/>
    <property type="molecule type" value="Genomic_DNA"/>
</dbReference>
<dbReference type="Gene3D" id="3.30.2140.20">
    <property type="match status" value="1"/>
</dbReference>
<reference evidence="2 3" key="1">
    <citation type="submission" date="2014-04" db="EMBL/GenBank/DDBJ databases">
        <title>Evolutionary Origins and Diversification of the Mycorrhizal Mutualists.</title>
        <authorList>
            <consortium name="DOE Joint Genome Institute"/>
            <consortium name="Mycorrhizal Genomics Consortium"/>
            <person name="Kohler A."/>
            <person name="Kuo A."/>
            <person name="Nagy L.G."/>
            <person name="Floudas D."/>
            <person name="Copeland A."/>
            <person name="Barry K.W."/>
            <person name="Cichocki N."/>
            <person name="Veneault-Fourrey C."/>
            <person name="LaButti K."/>
            <person name="Lindquist E.A."/>
            <person name="Lipzen A."/>
            <person name="Lundell T."/>
            <person name="Morin E."/>
            <person name="Murat C."/>
            <person name="Riley R."/>
            <person name="Ohm R."/>
            <person name="Sun H."/>
            <person name="Tunlid A."/>
            <person name="Henrissat B."/>
            <person name="Grigoriev I.V."/>
            <person name="Hibbett D.S."/>
            <person name="Martin F."/>
        </authorList>
    </citation>
    <scope>NUCLEOTIDE SEQUENCE [LARGE SCALE GENOMIC DNA]</scope>
    <source>
        <strain evidence="2 3">FD-317 M1</strain>
    </source>
</reference>
<dbReference type="InterPro" id="IPR001447">
    <property type="entry name" value="Arylamine_N-AcTrfase"/>
</dbReference>
<organism evidence="2 3">
    <name type="scientific">Collybiopsis luxurians FD-317 M1</name>
    <dbReference type="NCBI Taxonomy" id="944289"/>
    <lineage>
        <taxon>Eukaryota</taxon>
        <taxon>Fungi</taxon>
        <taxon>Dikarya</taxon>
        <taxon>Basidiomycota</taxon>
        <taxon>Agaricomycotina</taxon>
        <taxon>Agaricomycetes</taxon>
        <taxon>Agaricomycetidae</taxon>
        <taxon>Agaricales</taxon>
        <taxon>Marasmiineae</taxon>
        <taxon>Omphalotaceae</taxon>
        <taxon>Collybiopsis</taxon>
        <taxon>Collybiopsis luxurians</taxon>
    </lineage>
</organism>
<dbReference type="GO" id="GO:0016407">
    <property type="term" value="F:acetyltransferase activity"/>
    <property type="evidence" value="ECO:0007669"/>
    <property type="project" value="InterPro"/>
</dbReference>
<evidence type="ECO:0000313" key="3">
    <source>
        <dbReference type="Proteomes" id="UP000053593"/>
    </source>
</evidence>
<dbReference type="Proteomes" id="UP000053593">
    <property type="component" value="Unassembled WGS sequence"/>
</dbReference>
<sequence>MQQDGLLRDGLWIKSVPSLYDSKQASEWLSRINYPGNWSADNISEFPATLDNLSLLIRLQIVAFAFENTAMHYTSHHSMDISLPTLYQRLVVQGKGSYCFGMNTFFLQMIRALGYRAYSSAGRINTADADTPPRFLTFVHEVLFVQPIPDSNITYMVDASGGGSCLTRPILLKHGAKVLGATPSEWHTLVKTARSESSLARSPNSTEPPGVEWRLIVSRESNGDKSASSRIMYSFIEDEFFTMDYESSNIGIYTGAWSSKESLFVDNIVCGRCFWLTDEEMEEEFKENYPVQANSSEGDVYSAGSIPRWDGTLMSRYLGRLGLHKNELKRHVGTRSETVKTFHTELERIDILREYFGIDIPAVDIEHIRGRTPALQLP</sequence>
<dbReference type="InterPro" id="IPR038765">
    <property type="entry name" value="Papain-like_cys_pep_sf"/>
</dbReference>
<proteinExistence type="inferred from homology"/>
<name>A0A0D0CQE7_9AGAR</name>
<keyword evidence="3" id="KW-1185">Reference proteome</keyword>
<protein>
    <submittedName>
        <fullName evidence="2">Uncharacterized protein</fullName>
    </submittedName>
</protein>
<evidence type="ECO:0000256" key="1">
    <source>
        <dbReference type="ARBA" id="ARBA00006547"/>
    </source>
</evidence>
<dbReference type="InterPro" id="IPR053710">
    <property type="entry name" value="Arylamine_NAT_domain_sf"/>
</dbReference>
<evidence type="ECO:0000313" key="2">
    <source>
        <dbReference type="EMBL" id="KIK57648.1"/>
    </source>
</evidence>